<evidence type="ECO:0000313" key="2">
    <source>
        <dbReference type="EMBL" id="MEQ2230927.1"/>
    </source>
</evidence>
<proteinExistence type="predicted"/>
<reference evidence="2 3" key="1">
    <citation type="submission" date="2021-06" db="EMBL/GenBank/DDBJ databases">
        <authorList>
            <person name="Palmer J.M."/>
        </authorList>
    </citation>
    <scope>NUCLEOTIDE SEQUENCE [LARGE SCALE GENOMIC DNA]</scope>
    <source>
        <strain evidence="3">if_2019</strain>
        <tissue evidence="2">Muscle</tissue>
    </source>
</reference>
<name>A0ABV0TDF0_9TELE</name>
<dbReference type="EMBL" id="JAHRIQ010029246">
    <property type="protein sequence ID" value="MEQ2230927.1"/>
    <property type="molecule type" value="Genomic_DNA"/>
</dbReference>
<dbReference type="Proteomes" id="UP001482620">
    <property type="component" value="Unassembled WGS sequence"/>
</dbReference>
<organism evidence="2 3">
    <name type="scientific">Ilyodon furcidens</name>
    <name type="common">goldbreast splitfin</name>
    <dbReference type="NCBI Taxonomy" id="33524"/>
    <lineage>
        <taxon>Eukaryota</taxon>
        <taxon>Metazoa</taxon>
        <taxon>Chordata</taxon>
        <taxon>Craniata</taxon>
        <taxon>Vertebrata</taxon>
        <taxon>Euteleostomi</taxon>
        <taxon>Actinopterygii</taxon>
        <taxon>Neopterygii</taxon>
        <taxon>Teleostei</taxon>
        <taxon>Neoteleostei</taxon>
        <taxon>Acanthomorphata</taxon>
        <taxon>Ovalentaria</taxon>
        <taxon>Atherinomorphae</taxon>
        <taxon>Cyprinodontiformes</taxon>
        <taxon>Goodeidae</taxon>
        <taxon>Ilyodon</taxon>
    </lineage>
</organism>
<keyword evidence="1" id="KW-1133">Transmembrane helix</keyword>
<keyword evidence="3" id="KW-1185">Reference proteome</keyword>
<feature type="transmembrane region" description="Helical" evidence="1">
    <location>
        <begin position="6"/>
        <end position="28"/>
    </location>
</feature>
<comment type="caution">
    <text evidence="2">The sequence shown here is derived from an EMBL/GenBank/DDBJ whole genome shotgun (WGS) entry which is preliminary data.</text>
</comment>
<feature type="non-terminal residue" evidence="2">
    <location>
        <position position="1"/>
    </location>
</feature>
<protein>
    <submittedName>
        <fullName evidence="2">Uncharacterized protein</fullName>
    </submittedName>
</protein>
<accession>A0ABV0TDF0</accession>
<sequence length="102" mass="11570">GNNDKLMYVESFKLCAPLLYMLNIYISIYNDTYWMLSERKGGVKGEPSLVGHTATFLALASYLMQQFYVEHRPNLTGFSAVLFLACLPVTMQISYVSSVDRL</sequence>
<evidence type="ECO:0000313" key="3">
    <source>
        <dbReference type="Proteomes" id="UP001482620"/>
    </source>
</evidence>
<keyword evidence="1" id="KW-0812">Transmembrane</keyword>
<feature type="transmembrane region" description="Helical" evidence="1">
    <location>
        <begin position="75"/>
        <end position="96"/>
    </location>
</feature>
<evidence type="ECO:0000256" key="1">
    <source>
        <dbReference type="SAM" id="Phobius"/>
    </source>
</evidence>
<gene>
    <name evidence="2" type="ORF">ILYODFUR_034195</name>
</gene>
<keyword evidence="1" id="KW-0472">Membrane</keyword>